<keyword evidence="3" id="KW-1185">Reference proteome</keyword>
<dbReference type="OrthoDB" id="10386083at2759"/>
<organism evidence="2 3">
    <name type="scientific">Triparma columacea</name>
    <dbReference type="NCBI Taxonomy" id="722753"/>
    <lineage>
        <taxon>Eukaryota</taxon>
        <taxon>Sar</taxon>
        <taxon>Stramenopiles</taxon>
        <taxon>Ochrophyta</taxon>
        <taxon>Bolidophyceae</taxon>
        <taxon>Parmales</taxon>
        <taxon>Triparmaceae</taxon>
        <taxon>Triparma</taxon>
    </lineage>
</organism>
<name>A0A9W7GLT1_9STRA</name>
<sequence>MARGMEELYRTVPKSLLSIGSKTPSESQIRTLNDIVTARTLMKVKFTSVPNLKDLSVPEVEGYLTSKGEELIGMSELDLEVVWVSGRDRTVLVGRKGSGEKWEQGEVVGKDAERIAWNEKYRQPREEEEEGGLEGEGEAE</sequence>
<evidence type="ECO:0000256" key="1">
    <source>
        <dbReference type="SAM" id="MobiDB-lite"/>
    </source>
</evidence>
<reference evidence="3" key="1">
    <citation type="journal article" date="2023" name="Commun. Biol.">
        <title>Genome analysis of Parmales, the sister group of diatoms, reveals the evolutionary specialization of diatoms from phago-mixotrophs to photoautotrophs.</title>
        <authorList>
            <person name="Ban H."/>
            <person name="Sato S."/>
            <person name="Yoshikawa S."/>
            <person name="Yamada K."/>
            <person name="Nakamura Y."/>
            <person name="Ichinomiya M."/>
            <person name="Sato N."/>
            <person name="Blanc-Mathieu R."/>
            <person name="Endo H."/>
            <person name="Kuwata A."/>
            <person name="Ogata H."/>
        </authorList>
    </citation>
    <scope>NUCLEOTIDE SEQUENCE [LARGE SCALE GENOMIC DNA]</scope>
</reference>
<evidence type="ECO:0000313" key="3">
    <source>
        <dbReference type="Proteomes" id="UP001165065"/>
    </source>
</evidence>
<evidence type="ECO:0000313" key="2">
    <source>
        <dbReference type="EMBL" id="GMI47239.1"/>
    </source>
</evidence>
<dbReference type="AlphaFoldDB" id="A0A9W7GLT1"/>
<gene>
    <name evidence="2" type="ORF">TrCOL_g4390</name>
</gene>
<feature type="region of interest" description="Disordered" evidence="1">
    <location>
        <begin position="118"/>
        <end position="140"/>
    </location>
</feature>
<dbReference type="EMBL" id="BRYA01000335">
    <property type="protein sequence ID" value="GMI47239.1"/>
    <property type="molecule type" value="Genomic_DNA"/>
</dbReference>
<proteinExistence type="predicted"/>
<protein>
    <submittedName>
        <fullName evidence="2">Uncharacterized protein</fullName>
    </submittedName>
</protein>
<accession>A0A9W7GLT1</accession>
<dbReference type="Proteomes" id="UP001165065">
    <property type="component" value="Unassembled WGS sequence"/>
</dbReference>
<comment type="caution">
    <text evidence="2">The sequence shown here is derived from an EMBL/GenBank/DDBJ whole genome shotgun (WGS) entry which is preliminary data.</text>
</comment>
<feature type="compositionally biased region" description="Acidic residues" evidence="1">
    <location>
        <begin position="126"/>
        <end position="140"/>
    </location>
</feature>